<dbReference type="Pfam" id="PF00005">
    <property type="entry name" value="ABC_tran"/>
    <property type="match status" value="2"/>
</dbReference>
<feature type="transmembrane region" description="Helical" evidence="10">
    <location>
        <begin position="553"/>
        <end position="586"/>
    </location>
</feature>
<evidence type="ECO:0000256" key="3">
    <source>
        <dbReference type="ARBA" id="ARBA00022448"/>
    </source>
</evidence>
<dbReference type="GO" id="GO:0005524">
    <property type="term" value="F:ATP binding"/>
    <property type="evidence" value="ECO:0007669"/>
    <property type="project" value="UniProtKB-KW"/>
</dbReference>
<feature type="transmembrane region" description="Helical" evidence="10">
    <location>
        <begin position="1422"/>
        <end position="1443"/>
    </location>
</feature>
<evidence type="ECO:0000313" key="12">
    <source>
        <dbReference type="EMBL" id="TNY20692.1"/>
    </source>
</evidence>
<dbReference type="STRING" id="5288.A0A5C5FWW7"/>
<evidence type="ECO:0000259" key="11">
    <source>
        <dbReference type="PROSITE" id="PS50893"/>
    </source>
</evidence>
<keyword evidence="5" id="KW-0547">Nucleotide-binding</keyword>
<keyword evidence="6" id="KW-0067">ATP-binding</keyword>
<dbReference type="Pfam" id="PF19055">
    <property type="entry name" value="ABC2_membrane_7"/>
    <property type="match status" value="1"/>
</dbReference>
<feature type="transmembrane region" description="Helical" evidence="10">
    <location>
        <begin position="592"/>
        <end position="613"/>
    </location>
</feature>
<dbReference type="FunFam" id="3.40.50.300:FF:000054">
    <property type="entry name" value="ABC multidrug transporter atrF"/>
    <property type="match status" value="1"/>
</dbReference>
<feature type="domain" description="ABC transporter" evidence="11">
    <location>
        <begin position="119"/>
        <end position="374"/>
    </location>
</feature>
<evidence type="ECO:0000256" key="9">
    <source>
        <dbReference type="SAM" id="MobiDB-lite"/>
    </source>
</evidence>
<evidence type="ECO:0000256" key="2">
    <source>
        <dbReference type="ARBA" id="ARBA00006012"/>
    </source>
</evidence>
<keyword evidence="7 10" id="KW-1133">Transmembrane helix</keyword>
<dbReference type="InterPro" id="IPR043926">
    <property type="entry name" value="ABCG_dom"/>
</dbReference>
<comment type="subcellular location">
    <subcellularLocation>
        <location evidence="1">Membrane</location>
        <topology evidence="1">Multi-pass membrane protein</topology>
    </subcellularLocation>
</comment>
<evidence type="ECO:0000256" key="10">
    <source>
        <dbReference type="SAM" id="Phobius"/>
    </source>
</evidence>
<dbReference type="PANTHER" id="PTHR19241">
    <property type="entry name" value="ATP-BINDING CASSETTE TRANSPORTER"/>
    <property type="match status" value="1"/>
</dbReference>
<keyword evidence="8 10" id="KW-0472">Membrane</keyword>
<feature type="transmembrane region" description="Helical" evidence="10">
    <location>
        <begin position="1225"/>
        <end position="1258"/>
    </location>
</feature>
<comment type="caution">
    <text evidence="12">The sequence shown here is derived from an EMBL/GenBank/DDBJ whole genome shotgun (WGS) entry which is preliminary data.</text>
</comment>
<keyword evidence="4 10" id="KW-0812">Transmembrane</keyword>
<evidence type="ECO:0000256" key="6">
    <source>
        <dbReference type="ARBA" id="ARBA00022840"/>
    </source>
</evidence>
<dbReference type="PROSITE" id="PS50893">
    <property type="entry name" value="ABC_TRANSPORTER_2"/>
    <property type="match status" value="2"/>
</dbReference>
<feature type="transmembrane region" description="Helical" evidence="10">
    <location>
        <begin position="511"/>
        <end position="532"/>
    </location>
</feature>
<dbReference type="Pfam" id="PF01061">
    <property type="entry name" value="ABC2_membrane"/>
    <property type="match status" value="2"/>
</dbReference>
<feature type="transmembrane region" description="Helical" evidence="10">
    <location>
        <begin position="625"/>
        <end position="645"/>
    </location>
</feature>
<evidence type="ECO:0000256" key="8">
    <source>
        <dbReference type="ARBA" id="ARBA00023136"/>
    </source>
</evidence>
<dbReference type="Pfam" id="PF06422">
    <property type="entry name" value="PDR_CDR"/>
    <property type="match status" value="1"/>
</dbReference>
<feature type="transmembrane region" description="Helical" evidence="10">
    <location>
        <begin position="1159"/>
        <end position="1179"/>
    </location>
</feature>
<keyword evidence="3" id="KW-0813">Transport</keyword>
<dbReference type="InterPro" id="IPR013525">
    <property type="entry name" value="ABC2_TM"/>
</dbReference>
<evidence type="ECO:0000256" key="1">
    <source>
        <dbReference type="ARBA" id="ARBA00004141"/>
    </source>
</evidence>
<evidence type="ECO:0000256" key="5">
    <source>
        <dbReference type="ARBA" id="ARBA00022741"/>
    </source>
</evidence>
<dbReference type="CDD" id="cd03232">
    <property type="entry name" value="ABCG_PDR_domain2"/>
    <property type="match status" value="1"/>
</dbReference>
<dbReference type="GO" id="GO:0016887">
    <property type="term" value="F:ATP hydrolysis activity"/>
    <property type="evidence" value="ECO:0007669"/>
    <property type="project" value="InterPro"/>
</dbReference>
<keyword evidence="13" id="KW-1185">Reference proteome</keyword>
<accession>A0A5C5FWW7</accession>
<dbReference type="SMART" id="SM00382">
    <property type="entry name" value="AAA"/>
    <property type="match status" value="2"/>
</dbReference>
<dbReference type="InterPro" id="IPR027417">
    <property type="entry name" value="P-loop_NTPase"/>
</dbReference>
<dbReference type="InterPro" id="IPR003593">
    <property type="entry name" value="AAA+_ATPase"/>
</dbReference>
<sequence>MPAPSDAAAAAVHVANRPDAPGEPPSTTTSSSDLTVLEADRSSTRSRTLTLEAPHDDATPAPSKGDTGPVKTTGLFREPGTMPLPDHGERALGVVFEGVTVYGAGGTRRTVEGLEKAVFKMWDLPGFLGKLFNVKLGKKRPLVSDCYGVLPAGETMLVLGRPGSGCSTLLRVIANQRSSFAGVDGDVQYGRLSAKEAEKAYSGEIVFNSEDDIHRPLLTVAATLGSALALKKPHAEPSKRRAFAEDHTSRLLDTFGMPHVAETFVGNEYIRGVSGGERKRVSLAEHFSTNAAISCFDNCVRGLDSAVALHFIKVLRELSLSTGMSNIVSIYQASQEMYRLFDRVAVLYEGQLVFMGRAEDGQRFFEAQGWYKNPRQTTPDFLTSCTSPTERTVREDHQGVVPQTPDEMARYFRASPYWLKLQDDIAAYKALVASSDSTDRFVAAVAKAKMPLTGKNNGYKVNFALQVWELMRVQFRLQAADPTDIVVRLAANAFNALIVGSVSYKPPASQLGAFAVAGALFFAILYFVIFSFSEIPTTVLGRPLLIKHRGLGFYTPAANTLALMIADIPLYTLQTLVFSALFYFLIGLNPGAKYFFTFFFIAFTNYAAMSVCYRMIASWSPNLSVAVRYGGFALSLVLSCAGFVIPPREMLGWMSWMRRIAPPAYALEALLANEFRTRTLQCTAADLVPNGPGYDNIAYQACPITGSQPGSATVSGATYIDQVYGFSAANIWRNVGIMWAMYAIYAALVIVGSSLLIRDTGSASAKVFKRGGRVPEKHELTKVESKRQHLQAERVLSREVGQEHQDEKTLEGKDLSNAPVFTFEDVRYTVQVGGGDKVLLDGVTALVQPGRLTALMGASGAGKTTLLDTVSQRKTSGKVEGQFLIDGKPLAADFGRRAGFCQQNDIHEPLSTVRECLQFSALLRQPASKSREEKLAFAEQVIELLELQEIADAIIGNPEIGGLGVEERKRVTIGVELAADPDFLLFLDEPTSGLDSNAAFEVCRFLRKIASSGIAVLCTIHQPSGELFELFDDVVLLAPGGKTVYAGPTGERASDVASYFARLGAPMPPDANPAEHILATVAPVGGAKVDWAQHWRSSAEAQHMSSRIAAVKARSTVAASATTMGSDQPSKFAAGFGAQLRELVRRNFRAQWRDGSYHLTKLASCVFFGLLVGFFYYHFDPSVVGIQSMSLALLVLTQVAPPLALDIAANYLAKMNLFLSRERNGIYDWTALVASLLIVELPVLLVAFLLLFFCYFWTVGFDSIASVGGLAFLQWLVFAVFLDTFGVFLGAVSPSPMAVPYVLSALWILFNITSWTLVPHNLMSAPYRWFAGYLSPMRWFLGSLVSNHLGPLAVTCKESEWATFLLPDGESCRSYADAFLTTAAGYVENLDATGSCRYCPMSTGRDYLASLGYAWDHRYRDWGVFVCFAVVTGFSCFAATYLIRIRPLYR</sequence>
<gene>
    <name evidence="12" type="ORF">DMC30DRAFT_241942</name>
</gene>
<dbReference type="InterPro" id="IPR034001">
    <property type="entry name" value="ABCG_PDR_1"/>
</dbReference>
<proteinExistence type="inferred from homology"/>
<feature type="compositionally biased region" description="Low complexity" evidence="9">
    <location>
        <begin position="1"/>
        <end position="19"/>
    </location>
</feature>
<feature type="transmembrane region" description="Helical" evidence="10">
    <location>
        <begin position="1298"/>
        <end position="1318"/>
    </location>
</feature>
<comment type="similarity">
    <text evidence="2">Belongs to the ABC transporter superfamily. ABCG family. PDR (TC 3.A.1.205) subfamily.</text>
</comment>
<feature type="region of interest" description="Disordered" evidence="9">
    <location>
        <begin position="1"/>
        <end position="72"/>
    </location>
</feature>
<evidence type="ECO:0000256" key="7">
    <source>
        <dbReference type="ARBA" id="ARBA00022989"/>
    </source>
</evidence>
<dbReference type="EMBL" id="SOZI01000060">
    <property type="protein sequence ID" value="TNY20692.1"/>
    <property type="molecule type" value="Genomic_DNA"/>
</dbReference>
<feature type="transmembrane region" description="Helical" evidence="10">
    <location>
        <begin position="1264"/>
        <end position="1291"/>
    </location>
</feature>
<evidence type="ECO:0000313" key="13">
    <source>
        <dbReference type="Proteomes" id="UP000311382"/>
    </source>
</evidence>
<dbReference type="GO" id="GO:0016020">
    <property type="term" value="C:membrane"/>
    <property type="evidence" value="ECO:0007669"/>
    <property type="project" value="UniProtKB-SubCell"/>
</dbReference>
<dbReference type="InterPro" id="IPR003439">
    <property type="entry name" value="ABC_transporter-like_ATP-bd"/>
</dbReference>
<dbReference type="CDD" id="cd03233">
    <property type="entry name" value="ABCG_PDR_domain1"/>
    <property type="match status" value="1"/>
</dbReference>
<dbReference type="GO" id="GO:0140359">
    <property type="term" value="F:ABC-type transporter activity"/>
    <property type="evidence" value="ECO:0007669"/>
    <property type="project" value="InterPro"/>
</dbReference>
<dbReference type="Proteomes" id="UP000311382">
    <property type="component" value="Unassembled WGS sequence"/>
</dbReference>
<feature type="transmembrane region" description="Helical" evidence="10">
    <location>
        <begin position="737"/>
        <end position="757"/>
    </location>
</feature>
<dbReference type="OrthoDB" id="245989at2759"/>
<organism evidence="12 13">
    <name type="scientific">Rhodotorula diobovata</name>
    <dbReference type="NCBI Taxonomy" id="5288"/>
    <lineage>
        <taxon>Eukaryota</taxon>
        <taxon>Fungi</taxon>
        <taxon>Dikarya</taxon>
        <taxon>Basidiomycota</taxon>
        <taxon>Pucciniomycotina</taxon>
        <taxon>Microbotryomycetes</taxon>
        <taxon>Sporidiobolales</taxon>
        <taxon>Sporidiobolaceae</taxon>
        <taxon>Rhodotorula</taxon>
    </lineage>
</organism>
<dbReference type="SUPFAM" id="SSF52540">
    <property type="entry name" value="P-loop containing nucleoside triphosphate hydrolases"/>
    <property type="match status" value="2"/>
</dbReference>
<reference evidence="12 13" key="1">
    <citation type="submission" date="2019-03" db="EMBL/GenBank/DDBJ databases">
        <title>Rhodosporidium diobovatum UCD-FST 08-225 genome sequencing, assembly, and annotation.</title>
        <authorList>
            <person name="Fakankun I.U."/>
            <person name="Fristensky B."/>
            <person name="Levin D.B."/>
        </authorList>
    </citation>
    <scope>NUCLEOTIDE SEQUENCE [LARGE SCALE GENOMIC DNA]</scope>
    <source>
        <strain evidence="12 13">UCD-FST 08-225</strain>
    </source>
</reference>
<dbReference type="Gene3D" id="3.40.50.300">
    <property type="entry name" value="P-loop containing nucleotide triphosphate hydrolases"/>
    <property type="match status" value="2"/>
</dbReference>
<feature type="transmembrane region" description="Helical" evidence="10">
    <location>
        <begin position="1191"/>
        <end position="1213"/>
    </location>
</feature>
<dbReference type="InterPro" id="IPR010929">
    <property type="entry name" value="PDR_CDR_ABC"/>
</dbReference>
<name>A0A5C5FWW7_9BASI</name>
<protein>
    <submittedName>
        <fullName evidence="12">Putative ABC transporter PMR5</fullName>
    </submittedName>
</protein>
<feature type="domain" description="ABC transporter" evidence="11">
    <location>
        <begin position="821"/>
        <end position="1065"/>
    </location>
</feature>
<dbReference type="InterPro" id="IPR034003">
    <property type="entry name" value="ABCG_PDR_2"/>
</dbReference>
<evidence type="ECO:0000256" key="4">
    <source>
        <dbReference type="ARBA" id="ARBA00022692"/>
    </source>
</evidence>